<dbReference type="Pfam" id="PF00892">
    <property type="entry name" value="EamA"/>
    <property type="match status" value="2"/>
</dbReference>
<feature type="domain" description="EamA" evidence="2">
    <location>
        <begin position="153"/>
        <end position="288"/>
    </location>
</feature>
<evidence type="ECO:0000313" key="4">
    <source>
        <dbReference type="Proteomes" id="UP000823757"/>
    </source>
</evidence>
<keyword evidence="1" id="KW-1133">Transmembrane helix</keyword>
<feature type="transmembrane region" description="Helical" evidence="1">
    <location>
        <begin position="271"/>
        <end position="290"/>
    </location>
</feature>
<dbReference type="InterPro" id="IPR000620">
    <property type="entry name" value="EamA_dom"/>
</dbReference>
<name>A0A9D9IM37_9BACT</name>
<feature type="transmembrane region" description="Helical" evidence="1">
    <location>
        <begin position="12"/>
        <end position="33"/>
    </location>
</feature>
<comment type="caution">
    <text evidence="3">The sequence shown here is derived from an EMBL/GenBank/DDBJ whole genome shotgun (WGS) entry which is preliminary data.</text>
</comment>
<evidence type="ECO:0000259" key="2">
    <source>
        <dbReference type="Pfam" id="PF00892"/>
    </source>
</evidence>
<organism evidence="3 4">
    <name type="scientific">Candidatus Cryptobacteroides faecigallinarum</name>
    <dbReference type="NCBI Taxonomy" id="2840763"/>
    <lineage>
        <taxon>Bacteria</taxon>
        <taxon>Pseudomonadati</taxon>
        <taxon>Bacteroidota</taxon>
        <taxon>Bacteroidia</taxon>
        <taxon>Bacteroidales</taxon>
        <taxon>Candidatus Cryptobacteroides</taxon>
    </lineage>
</organism>
<dbReference type="AlphaFoldDB" id="A0A9D9IM37"/>
<proteinExistence type="predicted"/>
<reference evidence="3" key="1">
    <citation type="submission" date="2020-10" db="EMBL/GenBank/DDBJ databases">
        <authorList>
            <person name="Gilroy R."/>
        </authorList>
    </citation>
    <scope>NUCLEOTIDE SEQUENCE</scope>
    <source>
        <strain evidence="3">B1-13419</strain>
    </source>
</reference>
<feature type="transmembrane region" description="Helical" evidence="1">
    <location>
        <begin position="185"/>
        <end position="210"/>
    </location>
</feature>
<sequence length="296" mass="31562">MKKQTRGIIDAIISSSTFGFSPFFSVSLLAMGLGALDVLSYRWGIATLVLLLIAIWTKKSVRLDRHEFGCIFVLSIFRALTSLALLIGYANIASGVASTIHFMYPIVVAFSMMFLFGEKKSPIIIAAIILSVIGACCLASGDTADVSGGDRVKGIIASAASVVFYATYVILLQKTGADRIESTKLTLYVMGFSAIYFLVGVTAMGGIRIIPEPVGWMYVAGISIICTMVSNFFLVNAVKNAGPTLASVFGALEPLTAVLTGVLFLGERLSVLNIAGIIMILTTVTIVVIYQNKQKA</sequence>
<keyword evidence="1" id="KW-0812">Transmembrane</keyword>
<dbReference type="GO" id="GO:0016020">
    <property type="term" value="C:membrane"/>
    <property type="evidence" value="ECO:0007669"/>
    <property type="project" value="InterPro"/>
</dbReference>
<feature type="transmembrane region" description="Helical" evidence="1">
    <location>
        <begin position="123"/>
        <end position="141"/>
    </location>
</feature>
<evidence type="ECO:0000313" key="3">
    <source>
        <dbReference type="EMBL" id="MBO8474576.1"/>
    </source>
</evidence>
<protein>
    <submittedName>
        <fullName evidence="3">DMT family transporter</fullName>
    </submittedName>
</protein>
<dbReference type="InterPro" id="IPR037185">
    <property type="entry name" value="EmrE-like"/>
</dbReference>
<dbReference type="EMBL" id="JADIMD010000069">
    <property type="protein sequence ID" value="MBO8474576.1"/>
    <property type="molecule type" value="Genomic_DNA"/>
</dbReference>
<feature type="transmembrane region" description="Helical" evidence="1">
    <location>
        <begin position="153"/>
        <end position="173"/>
    </location>
</feature>
<dbReference type="SUPFAM" id="SSF103481">
    <property type="entry name" value="Multidrug resistance efflux transporter EmrE"/>
    <property type="match status" value="2"/>
</dbReference>
<dbReference type="PANTHER" id="PTHR22911">
    <property type="entry name" value="ACYL-MALONYL CONDENSING ENZYME-RELATED"/>
    <property type="match status" value="1"/>
</dbReference>
<keyword evidence="1" id="KW-0472">Membrane</keyword>
<reference evidence="3" key="2">
    <citation type="journal article" date="2021" name="PeerJ">
        <title>Extensive microbial diversity within the chicken gut microbiome revealed by metagenomics and culture.</title>
        <authorList>
            <person name="Gilroy R."/>
            <person name="Ravi A."/>
            <person name="Getino M."/>
            <person name="Pursley I."/>
            <person name="Horton D.L."/>
            <person name="Alikhan N.F."/>
            <person name="Baker D."/>
            <person name="Gharbi K."/>
            <person name="Hall N."/>
            <person name="Watson M."/>
            <person name="Adriaenssens E.M."/>
            <person name="Foster-Nyarko E."/>
            <person name="Jarju S."/>
            <person name="Secka A."/>
            <person name="Antonio M."/>
            <person name="Oren A."/>
            <person name="Chaudhuri R.R."/>
            <person name="La Ragione R."/>
            <person name="Hildebrand F."/>
            <person name="Pallen M.J."/>
        </authorList>
    </citation>
    <scope>NUCLEOTIDE SEQUENCE</scope>
    <source>
        <strain evidence="3">B1-13419</strain>
    </source>
</reference>
<dbReference type="PANTHER" id="PTHR22911:SF137">
    <property type="entry name" value="SOLUTE CARRIER FAMILY 35 MEMBER G2-RELATED"/>
    <property type="match status" value="1"/>
</dbReference>
<feature type="transmembrane region" description="Helical" evidence="1">
    <location>
        <begin position="68"/>
        <end position="90"/>
    </location>
</feature>
<evidence type="ECO:0000256" key="1">
    <source>
        <dbReference type="SAM" id="Phobius"/>
    </source>
</evidence>
<feature type="transmembrane region" description="Helical" evidence="1">
    <location>
        <begin position="245"/>
        <end position="265"/>
    </location>
</feature>
<accession>A0A9D9IM37</accession>
<dbReference type="Proteomes" id="UP000823757">
    <property type="component" value="Unassembled WGS sequence"/>
</dbReference>
<gene>
    <name evidence="3" type="ORF">IAB91_04725</name>
</gene>
<feature type="transmembrane region" description="Helical" evidence="1">
    <location>
        <begin position="216"/>
        <end position="238"/>
    </location>
</feature>
<feature type="transmembrane region" description="Helical" evidence="1">
    <location>
        <begin position="39"/>
        <end position="56"/>
    </location>
</feature>
<feature type="domain" description="EamA" evidence="2">
    <location>
        <begin position="6"/>
        <end position="138"/>
    </location>
</feature>
<feature type="transmembrane region" description="Helical" evidence="1">
    <location>
        <begin position="96"/>
        <end position="116"/>
    </location>
</feature>